<protein>
    <submittedName>
        <fullName evidence="1">Uncharacterized protein</fullName>
    </submittedName>
</protein>
<dbReference type="Proteomes" id="UP000002815">
    <property type="component" value="Unassembled WGS sequence"/>
</dbReference>
<evidence type="ECO:0000313" key="2">
    <source>
        <dbReference type="Proteomes" id="UP000002815"/>
    </source>
</evidence>
<sequence length="139" mass="16349">MEQDMVEKEWRFYSSEDDREWVILSERDRAETKEDIHSVNQKESVMRMYRRPGDFISVSLLSASYEIDDVTGKLGQERDFYLKIECLQDGWASISSQVYKKEEAVTLGSLFMGLRKDAAIKLWRLKKLGEKNLGDRIEK</sequence>
<reference evidence="1 2" key="1">
    <citation type="submission" date="2010-12" db="EMBL/GenBank/DDBJ databases">
        <authorList>
            <person name="Muzny D."/>
            <person name="Qin X."/>
            <person name="Deng J."/>
            <person name="Jiang H."/>
            <person name="Liu Y."/>
            <person name="Qu J."/>
            <person name="Song X.-Z."/>
            <person name="Zhang L."/>
            <person name="Thornton R."/>
            <person name="Coyle M."/>
            <person name="Francisco L."/>
            <person name="Jackson L."/>
            <person name="Javaid M."/>
            <person name="Korchina V."/>
            <person name="Kovar C."/>
            <person name="Mata R."/>
            <person name="Mathew T."/>
            <person name="Ngo R."/>
            <person name="Nguyen L."/>
            <person name="Nguyen N."/>
            <person name="Okwuonu G."/>
            <person name="Ongeri F."/>
            <person name="Pham C."/>
            <person name="Simmons D."/>
            <person name="Wilczek-Boney K."/>
            <person name="Hale W."/>
            <person name="Jakkamsetti A."/>
            <person name="Pham P."/>
            <person name="Ruth R."/>
            <person name="San Lucas F."/>
            <person name="Warren J."/>
            <person name="Zhang J."/>
            <person name="Zhao Z."/>
            <person name="Zhou C."/>
            <person name="Zhu D."/>
            <person name="Lee S."/>
            <person name="Bess C."/>
            <person name="Blankenburg K."/>
            <person name="Forbes L."/>
            <person name="Fu Q."/>
            <person name="Gubbala S."/>
            <person name="Hirani K."/>
            <person name="Jayaseelan J.C."/>
            <person name="Lara F."/>
            <person name="Munidasa M."/>
            <person name="Palculict T."/>
            <person name="Patil S."/>
            <person name="Pu L.-L."/>
            <person name="Saada N."/>
            <person name="Tang L."/>
            <person name="Weissenberger G."/>
            <person name="Zhu Y."/>
            <person name="Hemphill L."/>
            <person name="Shang Y."/>
            <person name="Youmans B."/>
            <person name="Ayvaz T."/>
            <person name="Ross M."/>
            <person name="Santibanez J."/>
            <person name="Aqrawi P."/>
            <person name="Gross S."/>
            <person name="Joshi V."/>
            <person name="Fowler G."/>
            <person name="Nazareth L."/>
            <person name="Reid J."/>
            <person name="Worley K."/>
            <person name="Petrosino J."/>
            <person name="Highlander S."/>
            <person name="Gibbs R."/>
        </authorList>
    </citation>
    <scope>NUCLEOTIDE SEQUENCE [LARGE SCALE GENOMIC DNA]</scope>
    <source>
        <strain evidence="1 2">ATCC 700779</strain>
    </source>
</reference>
<dbReference type="HOGENOM" id="CLU_150502_0_0_9"/>
<comment type="caution">
    <text evidence="1">The sequence shown here is derived from an EMBL/GenBank/DDBJ whole genome shotgun (WGS) entry which is preliminary data.</text>
</comment>
<name>E8K0T7_9STRE</name>
<proteinExistence type="predicted"/>
<gene>
    <name evidence="1" type="ORF">HMPREF9423_1100</name>
</gene>
<evidence type="ECO:0000313" key="1">
    <source>
        <dbReference type="EMBL" id="EFX36616.1"/>
    </source>
</evidence>
<accession>E8K0T7</accession>
<dbReference type="AlphaFoldDB" id="E8K0T7"/>
<organism evidence="1 2">
    <name type="scientific">Streptococcus infantis ATCC 700779</name>
    <dbReference type="NCBI Taxonomy" id="889204"/>
    <lineage>
        <taxon>Bacteria</taxon>
        <taxon>Bacillati</taxon>
        <taxon>Bacillota</taxon>
        <taxon>Bacilli</taxon>
        <taxon>Lactobacillales</taxon>
        <taxon>Streptococcaceae</taxon>
        <taxon>Streptococcus</taxon>
    </lineage>
</organism>
<dbReference type="EMBL" id="AEVD01000008">
    <property type="protein sequence ID" value="EFX36616.1"/>
    <property type="molecule type" value="Genomic_DNA"/>
</dbReference>
<keyword evidence="2" id="KW-1185">Reference proteome</keyword>